<name>A0A5K7YJ65_9BACT</name>
<dbReference type="InterPro" id="IPR039246">
    <property type="entry name" value="Flagellar_FlgA"/>
</dbReference>
<evidence type="ECO:0000256" key="2">
    <source>
        <dbReference type="ARBA" id="ARBA00022729"/>
    </source>
</evidence>
<dbReference type="NCBIfam" id="TIGR03170">
    <property type="entry name" value="flgA_cterm"/>
    <property type="match status" value="1"/>
</dbReference>
<dbReference type="GO" id="GO:0044780">
    <property type="term" value="P:bacterial-type flagellum assembly"/>
    <property type="evidence" value="ECO:0007669"/>
    <property type="project" value="InterPro"/>
</dbReference>
<evidence type="ECO:0000256" key="3">
    <source>
        <dbReference type="ARBA" id="ARBA00022764"/>
    </source>
</evidence>
<dbReference type="OrthoDB" id="5416995at2"/>
<dbReference type="AlphaFoldDB" id="A0A5K7YJ65"/>
<dbReference type="GO" id="GO:0042597">
    <property type="term" value="C:periplasmic space"/>
    <property type="evidence" value="ECO:0007669"/>
    <property type="project" value="UniProtKB-SubCell"/>
</dbReference>
<dbReference type="PANTHER" id="PTHR36307">
    <property type="entry name" value="FLAGELLA BASAL BODY P-RING FORMATION PROTEIN FLGA"/>
    <property type="match status" value="1"/>
</dbReference>
<evidence type="ECO:0000256" key="1">
    <source>
        <dbReference type="ARBA" id="ARBA00004418"/>
    </source>
</evidence>
<protein>
    <recommendedName>
        <fullName evidence="4">SAF domain-containing protein</fullName>
    </recommendedName>
</protein>
<dbReference type="CDD" id="cd11614">
    <property type="entry name" value="SAF_CpaB_FlgA_like"/>
    <property type="match status" value="1"/>
</dbReference>
<dbReference type="Pfam" id="PF13144">
    <property type="entry name" value="ChapFlgA"/>
    <property type="match status" value="1"/>
</dbReference>
<dbReference type="PANTHER" id="PTHR36307:SF1">
    <property type="entry name" value="FLAGELLA BASAL BODY P-RING FORMATION PROTEIN FLGA"/>
    <property type="match status" value="1"/>
</dbReference>
<proteinExistence type="predicted"/>
<evidence type="ECO:0000313" key="6">
    <source>
        <dbReference type="Proteomes" id="UP000427906"/>
    </source>
</evidence>
<organism evidence="5 6">
    <name type="scientific">Desulfosarcina alkanivorans</name>
    <dbReference type="NCBI Taxonomy" id="571177"/>
    <lineage>
        <taxon>Bacteria</taxon>
        <taxon>Pseudomonadati</taxon>
        <taxon>Thermodesulfobacteriota</taxon>
        <taxon>Desulfobacteria</taxon>
        <taxon>Desulfobacterales</taxon>
        <taxon>Desulfosarcinaceae</taxon>
        <taxon>Desulfosarcina</taxon>
    </lineage>
</organism>
<gene>
    <name evidence="5" type="ORF">DSCA_07110</name>
</gene>
<evidence type="ECO:0000313" key="5">
    <source>
        <dbReference type="EMBL" id="BBO66781.1"/>
    </source>
</evidence>
<dbReference type="RefSeq" id="WP_155315114.1">
    <property type="nucleotide sequence ID" value="NZ_AP021874.1"/>
</dbReference>
<comment type="subcellular location">
    <subcellularLocation>
        <location evidence="1">Periplasm</location>
    </subcellularLocation>
</comment>
<dbReference type="KEGG" id="dalk:DSCA_07110"/>
<keyword evidence="2" id="KW-0732">Signal</keyword>
<feature type="domain" description="SAF" evidence="4">
    <location>
        <begin position="209"/>
        <end position="271"/>
    </location>
</feature>
<sequence length="334" mass="36451">MMTDDIQGFQPMDTLRRYLFFILAALLSAPAAVYAGTTGLTLKAAVVVDREAVRLSDIAAVTDGPTTPLKTVGDIVVAKSPPPGQTRFVGVDYIRIRLKQAGVDTAAMVFNGPRDVRITREAAALPVGRIARAVEAAIRSRMPWKDEDVAISGIRFDESIQLPTGKLAYRLVPDRDEDYMGRTTLDLHLFVDGEPVRRIKVQATIAVMADVVSVVRPLGKHQHIRRADLAVERRDLAGLPATVVTRIDDALGNRVTRMVYPNTVLQSTMIARPPLVKRGDVVKIVARTGLMTITATGMVKQKGCRGEMIRVMNTDSNRIVMARVTGPGAVEVDF</sequence>
<dbReference type="Gene3D" id="3.90.1210.10">
    <property type="entry name" value="Antifreeze-like/N-acetylneuraminic acid synthase C-terminal domain"/>
    <property type="match status" value="1"/>
</dbReference>
<dbReference type="Proteomes" id="UP000427906">
    <property type="component" value="Chromosome"/>
</dbReference>
<dbReference type="Gene3D" id="2.30.30.760">
    <property type="match status" value="1"/>
</dbReference>
<keyword evidence="6" id="KW-1185">Reference proteome</keyword>
<dbReference type="SMART" id="SM00858">
    <property type="entry name" value="SAF"/>
    <property type="match status" value="1"/>
</dbReference>
<accession>A0A5K7YJ65</accession>
<dbReference type="EMBL" id="AP021874">
    <property type="protein sequence ID" value="BBO66781.1"/>
    <property type="molecule type" value="Genomic_DNA"/>
</dbReference>
<evidence type="ECO:0000259" key="4">
    <source>
        <dbReference type="SMART" id="SM00858"/>
    </source>
</evidence>
<reference evidence="5 6" key="1">
    <citation type="submission" date="2019-11" db="EMBL/GenBank/DDBJ databases">
        <title>Comparative genomics of hydrocarbon-degrading Desulfosarcina strains.</title>
        <authorList>
            <person name="Watanabe M."/>
            <person name="Kojima H."/>
            <person name="Fukui M."/>
        </authorList>
    </citation>
    <scope>NUCLEOTIDE SEQUENCE [LARGE SCALE GENOMIC DNA]</scope>
    <source>
        <strain evidence="5 6">PL12</strain>
    </source>
</reference>
<keyword evidence="3" id="KW-0574">Periplasm</keyword>
<dbReference type="InterPro" id="IPR013974">
    <property type="entry name" value="SAF"/>
</dbReference>
<dbReference type="InterPro" id="IPR017585">
    <property type="entry name" value="SAF_FlgA"/>
</dbReference>